<reference evidence="4" key="1">
    <citation type="journal article" date="2023" name="Nat. Microbiol.">
        <title>Babesia duncani multi-omics identifies virulence factors and drug targets.</title>
        <authorList>
            <person name="Singh P."/>
            <person name="Lonardi S."/>
            <person name="Liang Q."/>
            <person name="Vydyam P."/>
            <person name="Khabirova E."/>
            <person name="Fang T."/>
            <person name="Gihaz S."/>
            <person name="Thekkiniath J."/>
            <person name="Munshi M."/>
            <person name="Abel S."/>
            <person name="Ciampossin L."/>
            <person name="Batugedara G."/>
            <person name="Gupta M."/>
            <person name="Lu X.M."/>
            <person name="Lenz T."/>
            <person name="Chakravarty S."/>
            <person name="Cornillot E."/>
            <person name="Hu Y."/>
            <person name="Ma W."/>
            <person name="Gonzalez L.M."/>
            <person name="Sanchez S."/>
            <person name="Estrada K."/>
            <person name="Sanchez-Flores A."/>
            <person name="Montero E."/>
            <person name="Harb O.S."/>
            <person name="Le Roch K.G."/>
            <person name="Mamoun C.B."/>
        </authorList>
    </citation>
    <scope>NUCLEOTIDE SEQUENCE</scope>
    <source>
        <strain evidence="4">WA1</strain>
    </source>
</reference>
<evidence type="ECO:0000259" key="2">
    <source>
        <dbReference type="Pfam" id="PF21696"/>
    </source>
</evidence>
<dbReference type="EMBL" id="JALLKP010000003">
    <property type="protein sequence ID" value="KAK2195992.1"/>
    <property type="molecule type" value="Genomic_DNA"/>
</dbReference>
<dbReference type="EMBL" id="JALLKP010000073">
    <property type="protein sequence ID" value="KAK2194619.1"/>
    <property type="molecule type" value="Genomic_DNA"/>
</dbReference>
<dbReference type="Gene3D" id="3.10.20.90">
    <property type="entry name" value="Phosphatidylinositol 3-kinase Catalytic Subunit, Chain A, domain 1"/>
    <property type="match status" value="1"/>
</dbReference>
<keyword evidence="1" id="KW-0472">Membrane</keyword>
<feature type="transmembrane region" description="Helical" evidence="1">
    <location>
        <begin position="83"/>
        <end position="102"/>
    </location>
</feature>
<organism evidence="4 5">
    <name type="scientific">Babesia duncani</name>
    <dbReference type="NCBI Taxonomy" id="323732"/>
    <lineage>
        <taxon>Eukaryota</taxon>
        <taxon>Sar</taxon>
        <taxon>Alveolata</taxon>
        <taxon>Apicomplexa</taxon>
        <taxon>Aconoidasida</taxon>
        <taxon>Piroplasmida</taxon>
        <taxon>Babesiidae</taxon>
        <taxon>Babesia</taxon>
    </lineage>
</organism>
<feature type="domain" description="TECR-like N-terminal" evidence="2">
    <location>
        <begin position="11"/>
        <end position="74"/>
    </location>
</feature>
<comment type="caution">
    <text evidence="4">The sequence shown here is derived from an EMBL/GenBank/DDBJ whole genome shotgun (WGS) entry which is preliminary data.</text>
</comment>
<keyword evidence="1" id="KW-1133">Transmembrane helix</keyword>
<dbReference type="SUPFAM" id="SSF54236">
    <property type="entry name" value="Ubiquitin-like"/>
    <property type="match status" value="1"/>
</dbReference>
<sequence length="119" mass="13937">MNLLLKRQNGAFIDRITLSADATVNDLKNEFYNRYHFYPQRQQWNLNSADGPCIKGNKLVECGVCNDSSLYFKDLGVQISWRLVFFLEYLGPLIIFPMLYYFPSLFYSARATEKCQVQE</sequence>
<evidence type="ECO:0000313" key="4">
    <source>
        <dbReference type="EMBL" id="KAK2195992.1"/>
    </source>
</evidence>
<evidence type="ECO:0000256" key="1">
    <source>
        <dbReference type="SAM" id="Phobius"/>
    </source>
</evidence>
<evidence type="ECO:0000313" key="3">
    <source>
        <dbReference type="EMBL" id="KAK2194619.1"/>
    </source>
</evidence>
<protein>
    <submittedName>
        <fullName evidence="4">Bifunctional 3-oxo-5-alpha-steroid 4-dehydrogenase-very-long-chain enoyl-CoA reductase/Ubiquitin-like domain superfamily</fullName>
    </submittedName>
</protein>
<dbReference type="Pfam" id="PF21696">
    <property type="entry name" value="TECR_N"/>
    <property type="match status" value="1"/>
</dbReference>
<name>A0AAD9PKA8_9APIC</name>
<dbReference type="InterPro" id="IPR049127">
    <property type="entry name" value="TECR-like_N"/>
</dbReference>
<dbReference type="RefSeq" id="XP_067802834.1">
    <property type="nucleotide sequence ID" value="XM_067947612.1"/>
</dbReference>
<dbReference type="InterPro" id="IPR029071">
    <property type="entry name" value="Ubiquitin-like_domsf"/>
</dbReference>
<gene>
    <name evidence="4" type="ORF">BdWA1_002590</name>
    <name evidence="3" type="ORF">BdWA1_003907</name>
</gene>
<keyword evidence="5" id="KW-1185">Reference proteome</keyword>
<dbReference type="GeneID" id="94336887"/>
<accession>A0AAD9PKA8</accession>
<dbReference type="AlphaFoldDB" id="A0AAD9PKA8"/>
<proteinExistence type="predicted"/>
<evidence type="ECO:0000313" key="5">
    <source>
        <dbReference type="Proteomes" id="UP001214638"/>
    </source>
</evidence>
<dbReference type="Proteomes" id="UP001214638">
    <property type="component" value="Unassembled WGS sequence"/>
</dbReference>
<keyword evidence="1" id="KW-0812">Transmembrane</keyword>
<dbReference type="KEGG" id="bdw:94336887"/>